<protein>
    <recommendedName>
        <fullName evidence="3">Sulfotransferase domain-containing protein</fullName>
    </recommendedName>
</protein>
<feature type="compositionally biased region" description="Basic and acidic residues" evidence="2">
    <location>
        <begin position="374"/>
        <end position="387"/>
    </location>
</feature>
<evidence type="ECO:0000313" key="5">
    <source>
        <dbReference type="Proteomes" id="UP000283509"/>
    </source>
</evidence>
<dbReference type="SUPFAM" id="SSF52540">
    <property type="entry name" value="P-loop containing nucleoside triphosphate hydrolases"/>
    <property type="match status" value="1"/>
</dbReference>
<accession>A0A3R7Q2B6</accession>
<dbReference type="AlphaFoldDB" id="A0A3R7Q2B6"/>
<dbReference type="InterPro" id="IPR027417">
    <property type="entry name" value="P-loop_NTPase"/>
</dbReference>
<proteinExistence type="inferred from homology"/>
<reference evidence="4 5" key="1">
    <citation type="submission" date="2018-04" db="EMBL/GenBank/DDBJ databases">
        <authorList>
            <person name="Zhang X."/>
            <person name="Yuan J."/>
            <person name="Li F."/>
            <person name="Xiang J."/>
        </authorList>
    </citation>
    <scope>NUCLEOTIDE SEQUENCE [LARGE SCALE GENOMIC DNA]</scope>
    <source>
        <tissue evidence="4">Muscle</tissue>
    </source>
</reference>
<dbReference type="STRING" id="6689.A0A3R7Q2B6"/>
<feature type="domain" description="Sulfotransferase" evidence="3">
    <location>
        <begin position="109"/>
        <end position="284"/>
    </location>
</feature>
<dbReference type="OrthoDB" id="5985073at2759"/>
<evidence type="ECO:0000256" key="1">
    <source>
        <dbReference type="ARBA" id="ARBA00010236"/>
    </source>
</evidence>
<dbReference type="Pfam" id="PF00685">
    <property type="entry name" value="Sulfotransfer_1"/>
    <property type="match status" value="1"/>
</dbReference>
<dbReference type="InterPro" id="IPR051589">
    <property type="entry name" value="Sialate-O-sulfotransferase"/>
</dbReference>
<gene>
    <name evidence="4" type="ORF">C7M84_022624</name>
</gene>
<feature type="region of interest" description="Disordered" evidence="2">
    <location>
        <begin position="1"/>
        <end position="84"/>
    </location>
</feature>
<dbReference type="InterPro" id="IPR000863">
    <property type="entry name" value="Sulfotransferase_dom"/>
</dbReference>
<reference evidence="4 5" key="2">
    <citation type="submission" date="2019-01" db="EMBL/GenBank/DDBJ databases">
        <title>The decoding of complex shrimp genome reveals the adaptation for benthos swimmer, frequently molting mechanism and breeding impact on genome.</title>
        <authorList>
            <person name="Sun Y."/>
            <person name="Gao Y."/>
            <person name="Yu Y."/>
        </authorList>
    </citation>
    <scope>NUCLEOTIDE SEQUENCE [LARGE SCALE GENOMIC DNA]</scope>
    <source>
        <tissue evidence="4">Muscle</tissue>
    </source>
</reference>
<dbReference type="GO" id="GO:0008146">
    <property type="term" value="F:sulfotransferase activity"/>
    <property type="evidence" value="ECO:0007669"/>
    <property type="project" value="InterPro"/>
</dbReference>
<evidence type="ECO:0000256" key="2">
    <source>
        <dbReference type="SAM" id="MobiDB-lite"/>
    </source>
</evidence>
<dbReference type="Proteomes" id="UP000283509">
    <property type="component" value="Unassembled WGS sequence"/>
</dbReference>
<evidence type="ECO:0000313" key="4">
    <source>
        <dbReference type="EMBL" id="ROT84174.1"/>
    </source>
</evidence>
<sequence length="461" mass="51998">MSNPKLAVHRKREFNEGKQESKATQEDQRKREAPRNNPHSTSQLNGERKKGVHQRDSSSASAPAANLKNRTKLTLDKTRKSKHLWPGDGQCSQFKVNFAAASSLSPCALASYPGSGNTWTRYLLEAASGVFTGSIYKDYQLYLHGYYGELDDHAAGTTIAQKTHDCGPTHVKAFRSTAVLLLRNPYRAILSFHNYLFGGHTGYAPVANYRRKDWGAFVKLQAKAWLEMAVNWTTQAEAGRLRVLHYEELKEDPIPPLEDVLRFRDLDVDPLRLKCLKSHTNKKFKRREEFIPAGLEIFSSEDRNKIDRAIRYVDYLLRLHNHRPVPLHLYEFYNGTASSKMTVVPCKEGETKLQCENRVDMMNKYSRKSTKTGSEGKEVKEENKRAHSGLERFARTKVGGAVTGVFSSLVKIFSQDPLDASLQDPSNLKPLHLQQVAGAPVDARQLIADFDPAQSVAKKGR</sequence>
<evidence type="ECO:0000259" key="3">
    <source>
        <dbReference type="Pfam" id="PF00685"/>
    </source>
</evidence>
<keyword evidence="5" id="KW-1185">Reference proteome</keyword>
<feature type="compositionally biased region" description="Basic and acidic residues" evidence="2">
    <location>
        <begin position="46"/>
        <end position="56"/>
    </location>
</feature>
<dbReference type="PANTHER" id="PTHR45964:SF9">
    <property type="entry name" value="SULFOTRANSFERASE"/>
    <property type="match status" value="1"/>
</dbReference>
<dbReference type="Gene3D" id="3.40.50.300">
    <property type="entry name" value="P-loop containing nucleotide triphosphate hydrolases"/>
    <property type="match status" value="1"/>
</dbReference>
<feature type="region of interest" description="Disordered" evidence="2">
    <location>
        <begin position="367"/>
        <end position="387"/>
    </location>
</feature>
<organism evidence="4 5">
    <name type="scientific">Penaeus vannamei</name>
    <name type="common">Whiteleg shrimp</name>
    <name type="synonym">Litopenaeus vannamei</name>
    <dbReference type="NCBI Taxonomy" id="6689"/>
    <lineage>
        <taxon>Eukaryota</taxon>
        <taxon>Metazoa</taxon>
        <taxon>Ecdysozoa</taxon>
        <taxon>Arthropoda</taxon>
        <taxon>Crustacea</taxon>
        <taxon>Multicrustacea</taxon>
        <taxon>Malacostraca</taxon>
        <taxon>Eumalacostraca</taxon>
        <taxon>Eucarida</taxon>
        <taxon>Decapoda</taxon>
        <taxon>Dendrobranchiata</taxon>
        <taxon>Penaeoidea</taxon>
        <taxon>Penaeidae</taxon>
        <taxon>Penaeus</taxon>
    </lineage>
</organism>
<dbReference type="PANTHER" id="PTHR45964">
    <property type="entry name" value="WSCD FAMILY MEMBER CG9164"/>
    <property type="match status" value="1"/>
</dbReference>
<comment type="similarity">
    <text evidence="1">Belongs to the WSCD family.</text>
</comment>
<feature type="compositionally biased region" description="Basic and acidic residues" evidence="2">
    <location>
        <begin position="13"/>
        <end position="34"/>
    </location>
</feature>
<dbReference type="EMBL" id="QCYY01000585">
    <property type="protein sequence ID" value="ROT84174.1"/>
    <property type="molecule type" value="Genomic_DNA"/>
</dbReference>
<name>A0A3R7Q2B6_PENVA</name>
<comment type="caution">
    <text evidence="4">The sequence shown here is derived from an EMBL/GenBank/DDBJ whole genome shotgun (WGS) entry which is preliminary data.</text>
</comment>